<dbReference type="EMBL" id="JAINVV010000012">
    <property type="protein sequence ID" value="MBY8825449.1"/>
    <property type="molecule type" value="Genomic_DNA"/>
</dbReference>
<feature type="chain" id="PRO_5045880714" evidence="1">
    <location>
        <begin position="20"/>
        <end position="250"/>
    </location>
</feature>
<evidence type="ECO:0000313" key="3">
    <source>
        <dbReference type="EMBL" id="MBY8825449.1"/>
    </source>
</evidence>
<evidence type="ECO:0000259" key="2">
    <source>
        <dbReference type="Pfam" id="PF10988"/>
    </source>
</evidence>
<dbReference type="PANTHER" id="PTHR39200:SF1">
    <property type="entry name" value="AUTO-TRANSPORTER ADHESIN HEAD GIN DOMAIN-CONTAINING PROTEIN-RELATED"/>
    <property type="match status" value="1"/>
</dbReference>
<dbReference type="PANTHER" id="PTHR39200">
    <property type="entry name" value="HYPOTHETICAL EXPORTED PROTEIN"/>
    <property type="match status" value="1"/>
</dbReference>
<name>A0ABS7PZN1_9SPHN</name>
<dbReference type="Proteomes" id="UP000706039">
    <property type="component" value="Unassembled WGS sequence"/>
</dbReference>
<gene>
    <name evidence="3" type="ORF">K7G82_24300</name>
</gene>
<sequence length="250" mass="24800">MRYLAFPILAFATACSASADDGAGKLSGVSGSRSFDVKGFESVSLSGPDNVIVQVGKAMSVKAVGDIAILDRLEIEVVDGDLRIGRKRRNGVHFNWGNNSGAVVTVTLPVLTGASVAGSGDMDVDHAEAPKFSASVAGSGSLKVGALKADRLNVSIAGSGNANFAAGTATDADMSIAGSGNVDAAGLASRTADISIAGSGDVKAGVSERAAVSILGSGDVDIIGDAQCKVSKMGSGDVRCTPGAPSTPKQ</sequence>
<dbReference type="Gene3D" id="2.160.20.120">
    <property type="match status" value="1"/>
</dbReference>
<organism evidence="3 4">
    <name type="scientific">Sphingomonas colocasiae</name>
    <dbReference type="NCBI Taxonomy" id="1848973"/>
    <lineage>
        <taxon>Bacteria</taxon>
        <taxon>Pseudomonadati</taxon>
        <taxon>Pseudomonadota</taxon>
        <taxon>Alphaproteobacteria</taxon>
        <taxon>Sphingomonadales</taxon>
        <taxon>Sphingomonadaceae</taxon>
        <taxon>Sphingomonas</taxon>
    </lineage>
</organism>
<evidence type="ECO:0000256" key="1">
    <source>
        <dbReference type="SAM" id="SignalP"/>
    </source>
</evidence>
<dbReference type="Pfam" id="PF10988">
    <property type="entry name" value="DUF2807"/>
    <property type="match status" value="1"/>
</dbReference>
<dbReference type="PROSITE" id="PS51257">
    <property type="entry name" value="PROKAR_LIPOPROTEIN"/>
    <property type="match status" value="1"/>
</dbReference>
<dbReference type="RefSeq" id="WP_222992554.1">
    <property type="nucleotide sequence ID" value="NZ_JAINVV010000012.1"/>
</dbReference>
<reference evidence="3 4" key="1">
    <citation type="submission" date="2021-08" db="EMBL/GenBank/DDBJ databases">
        <authorList>
            <person name="Tuo L."/>
        </authorList>
    </citation>
    <scope>NUCLEOTIDE SEQUENCE [LARGE SCALE GENOMIC DNA]</scope>
    <source>
        <strain evidence="3 4">JCM 31229</strain>
    </source>
</reference>
<keyword evidence="4" id="KW-1185">Reference proteome</keyword>
<feature type="signal peptide" evidence="1">
    <location>
        <begin position="1"/>
        <end position="19"/>
    </location>
</feature>
<keyword evidence="1" id="KW-0732">Signal</keyword>
<proteinExistence type="predicted"/>
<dbReference type="InterPro" id="IPR021255">
    <property type="entry name" value="DUF2807"/>
</dbReference>
<comment type="caution">
    <text evidence="3">The sequence shown here is derived from an EMBL/GenBank/DDBJ whole genome shotgun (WGS) entry which is preliminary data.</text>
</comment>
<feature type="domain" description="Putative auto-transporter adhesin head GIN" evidence="2">
    <location>
        <begin position="40"/>
        <end position="226"/>
    </location>
</feature>
<accession>A0ABS7PZN1</accession>
<evidence type="ECO:0000313" key="4">
    <source>
        <dbReference type="Proteomes" id="UP000706039"/>
    </source>
</evidence>
<protein>
    <submittedName>
        <fullName evidence="3">DUF2807 domain-containing protein</fullName>
    </submittedName>
</protein>